<feature type="compositionally biased region" description="Low complexity" evidence="1">
    <location>
        <begin position="473"/>
        <end position="493"/>
    </location>
</feature>
<dbReference type="Pfam" id="PF05641">
    <property type="entry name" value="Agenet"/>
    <property type="match status" value="1"/>
</dbReference>
<dbReference type="AlphaFoldDB" id="A0AB34JMU5"/>
<gene>
    <name evidence="3" type="ORF">AB1Y20_021661</name>
</gene>
<protein>
    <recommendedName>
        <fullName evidence="2">Agenet-like domain-containing protein</fullName>
    </recommendedName>
</protein>
<feature type="compositionally biased region" description="Basic and acidic residues" evidence="1">
    <location>
        <begin position="498"/>
        <end position="515"/>
    </location>
</feature>
<feature type="compositionally biased region" description="Low complexity" evidence="1">
    <location>
        <begin position="757"/>
        <end position="768"/>
    </location>
</feature>
<feature type="domain" description="Agenet-like" evidence="2">
    <location>
        <begin position="646"/>
        <end position="704"/>
    </location>
</feature>
<reference evidence="3 4" key="1">
    <citation type="journal article" date="2024" name="Science">
        <title>Giant polyketide synthase enzymes in the biosynthesis of giant marine polyether toxins.</title>
        <authorList>
            <person name="Fallon T.R."/>
            <person name="Shende V.V."/>
            <person name="Wierzbicki I.H."/>
            <person name="Pendleton A.L."/>
            <person name="Watervoot N.F."/>
            <person name="Auber R.P."/>
            <person name="Gonzalez D.J."/>
            <person name="Wisecaver J.H."/>
            <person name="Moore B.S."/>
        </authorList>
    </citation>
    <scope>NUCLEOTIDE SEQUENCE [LARGE SCALE GENOMIC DNA]</scope>
    <source>
        <strain evidence="3 4">12B1</strain>
    </source>
</reference>
<dbReference type="EMBL" id="JBGBPQ010000007">
    <property type="protein sequence ID" value="KAL1522016.1"/>
    <property type="molecule type" value="Genomic_DNA"/>
</dbReference>
<evidence type="ECO:0000313" key="3">
    <source>
        <dbReference type="EMBL" id="KAL1522016.1"/>
    </source>
</evidence>
<dbReference type="PANTHER" id="PTHR31917:SF147">
    <property type="entry name" value="AGENET DOMAIN-CONTAINING PROTEIN"/>
    <property type="match status" value="1"/>
</dbReference>
<sequence length="887" mass="96208">MARSSGAAAVPPPTPPNAPHSKRKRDGSPVAAAVGSSFRLKEDPIPPSVHCYTPGDAVEGLLTEGFWVPAQVIIAKARSIFVRYERRDDELAPSPSGAHYRSRCDETAGKIAKWLGIPLSFLLKQNAHIEALTGSSKLRVGTLLDLPRLHTTGDGESLRLLAERYKRDVEDMVEFNRGALDELPLDLEADTTLPTGIVVGLPARTIDAQAAAEAEDMHLPPPLLSPLEVFIGGVGVRKSWKPAECRKLMGNRAFEVVVDGNESRRLQCKMAQRGETWRTLSQSSRQEVSSGSEMPAVGETVEVEVQDELGKFRWRVATVRAKVDDASFVVCVDGDEDFLETYGMHEEGKEWRRPPPLDPDDCTTERLVPAHIRPPPPCTPATFRAALRPGLMVQVRQDGGWWRAVVQEMLPAGVDGDAPCAGSEQLPTVVVMLYEKAGAPALRVRDGYLRPDWCWQADGSDGSWKMEMSLTTEPSAESADLAAASPAAAAAEATGDEQSVRSSREEEAPPPRDVEGPGCAQWALVLKQWRGKTFLTDGMVDHRLWRGAYESGWRVVEANFDGQRVTSWKYLAPWGEVLRNRTQCADAAGKALTRPRLRKLDEAAPSPAPAEATASPATTDARPSRLFGWLVADEQAWGCTRPVLAQVEVRLAEIAFRHAWWEGRVVSRDPRGAMVKILAFASEQEEEERLTEWVPWARLRPKPPPAPSDFLNASREGDAVEVWYEDAWWEAVLVNAEPTDEELASLDPTARLPPPASSAASDPMAATAEGGSSCSTACAEQGAKCELALAASAPAAAASSAPSASASTLSCDAPASGVQCGQGDGSPAAQMAIITRCARVARQCAVPHAQLRPGWRWTATADYSEGWTAPCIEPVYEPEQLDYLEPK</sequence>
<evidence type="ECO:0000259" key="2">
    <source>
        <dbReference type="Pfam" id="PF05641"/>
    </source>
</evidence>
<feature type="compositionally biased region" description="Low complexity" evidence="1">
    <location>
        <begin position="603"/>
        <end position="620"/>
    </location>
</feature>
<name>A0AB34JMU5_PRYPA</name>
<organism evidence="3 4">
    <name type="scientific">Prymnesium parvum</name>
    <name type="common">Toxic golden alga</name>
    <dbReference type="NCBI Taxonomy" id="97485"/>
    <lineage>
        <taxon>Eukaryota</taxon>
        <taxon>Haptista</taxon>
        <taxon>Haptophyta</taxon>
        <taxon>Prymnesiophyceae</taxon>
        <taxon>Prymnesiales</taxon>
        <taxon>Prymnesiaceae</taxon>
        <taxon>Prymnesium</taxon>
    </lineage>
</organism>
<evidence type="ECO:0000313" key="4">
    <source>
        <dbReference type="Proteomes" id="UP001515480"/>
    </source>
</evidence>
<dbReference type="PANTHER" id="PTHR31917">
    <property type="entry name" value="AGENET DOMAIN-CONTAINING PROTEIN-RELATED"/>
    <property type="match status" value="1"/>
</dbReference>
<accession>A0AB34JMU5</accession>
<evidence type="ECO:0000256" key="1">
    <source>
        <dbReference type="SAM" id="MobiDB-lite"/>
    </source>
</evidence>
<feature type="region of interest" description="Disordered" evidence="1">
    <location>
        <begin position="1"/>
        <end position="32"/>
    </location>
</feature>
<comment type="caution">
    <text evidence="3">The sequence shown here is derived from an EMBL/GenBank/DDBJ whole genome shotgun (WGS) entry which is preliminary data.</text>
</comment>
<dbReference type="Proteomes" id="UP001515480">
    <property type="component" value="Unassembled WGS sequence"/>
</dbReference>
<keyword evidence="4" id="KW-1185">Reference proteome</keyword>
<proteinExistence type="predicted"/>
<feature type="region of interest" description="Disordered" evidence="1">
    <location>
        <begin position="742"/>
        <end position="770"/>
    </location>
</feature>
<feature type="region of interest" description="Disordered" evidence="1">
    <location>
        <begin position="469"/>
        <end position="517"/>
    </location>
</feature>
<dbReference type="InterPro" id="IPR008395">
    <property type="entry name" value="Agenet-like_dom"/>
</dbReference>
<feature type="region of interest" description="Disordered" evidence="1">
    <location>
        <begin position="596"/>
        <end position="620"/>
    </location>
</feature>